<dbReference type="SFLD" id="SFLDS00003">
    <property type="entry name" value="Haloacid_Dehalogenase"/>
    <property type="match status" value="1"/>
</dbReference>
<dbReference type="Pfam" id="PF08282">
    <property type="entry name" value="Hydrolase_3"/>
    <property type="match status" value="1"/>
</dbReference>
<evidence type="ECO:0000256" key="5">
    <source>
        <dbReference type="ARBA" id="ARBA00022801"/>
    </source>
</evidence>
<dbReference type="SUPFAM" id="SSF56784">
    <property type="entry name" value="HAD-like"/>
    <property type="match status" value="1"/>
</dbReference>
<dbReference type="PANTHER" id="PTHR21485:SF3">
    <property type="entry name" value="N-ACYLNEURAMINATE CYTIDYLYLTRANSFERASE"/>
    <property type="match status" value="1"/>
</dbReference>
<comment type="subunit">
    <text evidence="3">Homotetramer.</text>
</comment>
<dbReference type="GO" id="GO:0019143">
    <property type="term" value="F:3-deoxy-manno-octulosonate-8-phosphatase activity"/>
    <property type="evidence" value="ECO:0007669"/>
    <property type="project" value="UniProtKB-EC"/>
</dbReference>
<proteinExistence type="inferred from homology"/>
<evidence type="ECO:0000313" key="9">
    <source>
        <dbReference type="Proteomes" id="UP001180536"/>
    </source>
</evidence>
<dbReference type="SFLD" id="SFLDG01136">
    <property type="entry name" value="C1.6:_Phosphoserine_Phosphatas"/>
    <property type="match status" value="1"/>
</dbReference>
<comment type="similarity">
    <text evidence="2">Belongs to the KdsC family.</text>
</comment>
<dbReference type="RefSeq" id="WP_310347530.1">
    <property type="nucleotide sequence ID" value="NZ_JAVDXQ010000005.1"/>
</dbReference>
<evidence type="ECO:0000256" key="7">
    <source>
        <dbReference type="SAM" id="MobiDB-lite"/>
    </source>
</evidence>
<gene>
    <name evidence="8" type="ORF">J2X16_003880</name>
</gene>
<feature type="region of interest" description="Disordered" evidence="7">
    <location>
        <begin position="183"/>
        <end position="220"/>
    </location>
</feature>
<dbReference type="InterPro" id="IPR010023">
    <property type="entry name" value="KdsC_fam"/>
</dbReference>
<reference evidence="8 9" key="1">
    <citation type="submission" date="2023-07" db="EMBL/GenBank/DDBJ databases">
        <title>Sorghum-associated microbial communities from plants grown in Nebraska, USA.</title>
        <authorList>
            <person name="Schachtman D."/>
        </authorList>
    </citation>
    <scope>NUCLEOTIDE SEQUENCE [LARGE SCALE GENOMIC DNA]</scope>
    <source>
        <strain evidence="8 9">BE310</strain>
    </source>
</reference>
<evidence type="ECO:0000256" key="1">
    <source>
        <dbReference type="ARBA" id="ARBA00001946"/>
    </source>
</evidence>
<dbReference type="InterPro" id="IPR050793">
    <property type="entry name" value="CMP-NeuNAc_synthase"/>
</dbReference>
<keyword evidence="9" id="KW-1185">Reference proteome</keyword>
<dbReference type="PANTHER" id="PTHR21485">
    <property type="entry name" value="HAD SUPERFAMILY MEMBERS CMAS AND KDSC"/>
    <property type="match status" value="1"/>
</dbReference>
<dbReference type="InterPro" id="IPR036412">
    <property type="entry name" value="HAD-like_sf"/>
</dbReference>
<dbReference type="SFLD" id="SFLDG01138">
    <property type="entry name" value="C1.6.2:_Deoxy-d-mannose-octulo"/>
    <property type="match status" value="1"/>
</dbReference>
<dbReference type="Proteomes" id="UP001180536">
    <property type="component" value="Unassembled WGS sequence"/>
</dbReference>
<comment type="cofactor">
    <cofactor evidence="1">
        <name>Mg(2+)</name>
        <dbReference type="ChEBI" id="CHEBI:18420"/>
    </cofactor>
</comment>
<dbReference type="EMBL" id="JAVDXQ010000005">
    <property type="protein sequence ID" value="MDR7298517.1"/>
    <property type="molecule type" value="Genomic_DNA"/>
</dbReference>
<dbReference type="Gene3D" id="3.40.50.1000">
    <property type="entry name" value="HAD superfamily/HAD-like"/>
    <property type="match status" value="1"/>
</dbReference>
<evidence type="ECO:0000256" key="6">
    <source>
        <dbReference type="ARBA" id="ARBA00022842"/>
    </source>
</evidence>
<keyword evidence="4" id="KW-0479">Metal-binding</keyword>
<organism evidence="8 9">
    <name type="scientific">Pelomonas aquatica</name>
    <dbReference type="NCBI Taxonomy" id="431058"/>
    <lineage>
        <taxon>Bacteria</taxon>
        <taxon>Pseudomonadati</taxon>
        <taxon>Pseudomonadota</taxon>
        <taxon>Betaproteobacteria</taxon>
        <taxon>Burkholderiales</taxon>
        <taxon>Sphaerotilaceae</taxon>
        <taxon>Roseateles</taxon>
    </lineage>
</organism>
<evidence type="ECO:0000256" key="2">
    <source>
        <dbReference type="ARBA" id="ARBA00005893"/>
    </source>
</evidence>
<name>A0ABU1ZD26_9BURK</name>
<evidence type="ECO:0000256" key="4">
    <source>
        <dbReference type="ARBA" id="ARBA00022723"/>
    </source>
</evidence>
<keyword evidence="5 8" id="KW-0378">Hydrolase</keyword>
<accession>A0ABU1ZD26</accession>
<evidence type="ECO:0000313" key="8">
    <source>
        <dbReference type="EMBL" id="MDR7298517.1"/>
    </source>
</evidence>
<dbReference type="NCBIfam" id="TIGR01670">
    <property type="entry name" value="KdsC-phosphatas"/>
    <property type="match status" value="1"/>
</dbReference>
<protein>
    <submittedName>
        <fullName evidence="8">3-deoxy-D-manno-octulosonate 8-phosphate phosphatase (KDO 8-P phosphatase)</fullName>
        <ecNumber evidence="8">3.1.3.45</ecNumber>
    </submittedName>
</protein>
<keyword evidence="6" id="KW-0460">Magnesium</keyword>
<dbReference type="InterPro" id="IPR023214">
    <property type="entry name" value="HAD_sf"/>
</dbReference>
<dbReference type="EC" id="3.1.3.45" evidence="8"/>
<comment type="caution">
    <text evidence="8">The sequence shown here is derived from an EMBL/GenBank/DDBJ whole genome shotgun (WGS) entry which is preliminary data.</text>
</comment>
<evidence type="ECO:0000256" key="3">
    <source>
        <dbReference type="ARBA" id="ARBA00011881"/>
    </source>
</evidence>
<sequence length="220" mass="23065">MAALRFPPELLVKAQGTGLAIKLAIFDVDGVLTDGRIYIGERGEEFKAFSTLDGHGLKSLQQAGITPVVITGRDSPAVRRRVADLGLMHAAYGIKDKLAAAEPLLAQLGASWGEVAAMGDDWPDLPLMTRAGFACAPPGAHAEVLAIADHVTRAPAGHGAARECCDLLLMAAGHYERLLHSHHDTLDGGGPPGAERWAAPEPALIPAEDRSTYPSGEGQT</sequence>
<dbReference type="CDD" id="cd01630">
    <property type="entry name" value="HAD_KDO-like"/>
    <property type="match status" value="1"/>
</dbReference>